<evidence type="ECO:0000313" key="6">
    <source>
        <dbReference type="Proteomes" id="UP000326671"/>
    </source>
</evidence>
<dbReference type="Gene3D" id="1.10.620.20">
    <property type="entry name" value="Ribonucleotide Reductase, subunit A"/>
    <property type="match status" value="1"/>
</dbReference>
<protein>
    <recommendedName>
        <fullName evidence="1">propane 2-monooxygenase</fullName>
        <ecNumber evidence="1">1.14.13.227</ecNumber>
    </recommendedName>
</protein>
<dbReference type="InterPro" id="IPR012348">
    <property type="entry name" value="RNR-like"/>
</dbReference>
<keyword evidence="3" id="KW-0503">Monooxygenase</keyword>
<dbReference type="AlphaFoldDB" id="A0A5J5GW23"/>
<dbReference type="GO" id="GO:0016709">
    <property type="term" value="F:oxidoreductase activity, acting on paired donors, with incorporation or reduction of molecular oxygen, NAD(P)H as one donor, and incorporation of one atom of oxygen"/>
    <property type="evidence" value="ECO:0007669"/>
    <property type="project" value="InterPro"/>
</dbReference>
<evidence type="ECO:0000313" key="5">
    <source>
        <dbReference type="EMBL" id="KAA9011773.1"/>
    </source>
</evidence>
<dbReference type="Pfam" id="PF02332">
    <property type="entry name" value="Phenol_Hydrox"/>
    <property type="match status" value="1"/>
</dbReference>
<dbReference type="RefSeq" id="WP_150442967.1">
    <property type="nucleotide sequence ID" value="NZ_VYKL01000067.1"/>
</dbReference>
<comment type="caution">
    <text evidence="5">The sequence shown here is derived from an EMBL/GenBank/DDBJ whole genome shotgun (WGS) entry which is preliminary data.</text>
</comment>
<sequence length="373" mass="44475">MAKEPAFKKTIREQPWDYKTKNEYEDVTVRQQPYVHMHYRHIFDERDYDIYDPRYTRLKSSDWEAFRDPKKFWYTTYVNNRKKMAEEIENAFTQANELGLIENLSPQWADAVRDLYTPLRHLEYGENVQMQYVIRYALGSAIEQCATYQAYDKTGRAQWISQWAMNMQEHHGDFLVHGKEVLLNDPAFQPLRRYVEEILVTDDWAEVLVAENLTLDLLLGNLMYREFNKEAMKQGDTHLAVMNLVIAKQLDWHRDWAFSLFKLLAQDEAESRWDYLKALGYEEWEGDYRWGKVLSDPRETPEETLSNVEIIQEWVDKWYPKAFEAVLALAPLFEKHGIAIDLPATLKRIEEEAIIPIYKKYKLPFKQYEIALS</sequence>
<keyword evidence="2" id="KW-0560">Oxidoreductase</keyword>
<evidence type="ECO:0000256" key="2">
    <source>
        <dbReference type="ARBA" id="ARBA00023002"/>
    </source>
</evidence>
<evidence type="ECO:0000256" key="4">
    <source>
        <dbReference type="ARBA" id="ARBA00048941"/>
    </source>
</evidence>
<name>A0A5J5GW23_9BACI</name>
<proteinExistence type="predicted"/>
<comment type="catalytic activity">
    <reaction evidence="4">
        <text>propane + NADH + O2 + H(+) = propan-2-ol + NAD(+) + H2O</text>
        <dbReference type="Rhea" id="RHEA:49992"/>
        <dbReference type="ChEBI" id="CHEBI:15377"/>
        <dbReference type="ChEBI" id="CHEBI:15378"/>
        <dbReference type="ChEBI" id="CHEBI:15379"/>
        <dbReference type="ChEBI" id="CHEBI:17824"/>
        <dbReference type="ChEBI" id="CHEBI:32879"/>
        <dbReference type="ChEBI" id="CHEBI:57540"/>
        <dbReference type="ChEBI" id="CHEBI:57945"/>
        <dbReference type="EC" id="1.14.13.227"/>
    </reaction>
</comment>
<keyword evidence="6" id="KW-1185">Reference proteome</keyword>
<reference evidence="5 6" key="1">
    <citation type="submission" date="2019-09" db="EMBL/GenBank/DDBJ databases">
        <title>Whole genome sequences of isolates from the Mars Exploration Rovers.</title>
        <authorList>
            <person name="Seuylemezian A."/>
            <person name="Vaishampayan P."/>
        </authorList>
    </citation>
    <scope>NUCLEOTIDE SEQUENCE [LARGE SCALE GENOMIC DNA]</scope>
    <source>
        <strain evidence="5 6">MER_TA_151</strain>
    </source>
</reference>
<dbReference type="EMBL" id="VYKL01000067">
    <property type="protein sequence ID" value="KAA9011773.1"/>
    <property type="molecule type" value="Genomic_DNA"/>
</dbReference>
<evidence type="ECO:0000256" key="3">
    <source>
        <dbReference type="ARBA" id="ARBA00023033"/>
    </source>
</evidence>
<accession>A0A5J5GW23</accession>
<gene>
    <name evidence="5" type="ORF">F4V44_26445</name>
</gene>
<evidence type="ECO:0000256" key="1">
    <source>
        <dbReference type="ARBA" id="ARBA00012710"/>
    </source>
</evidence>
<dbReference type="InterPro" id="IPR009078">
    <property type="entry name" value="Ferritin-like_SF"/>
</dbReference>
<dbReference type="OrthoDB" id="9806768at2"/>
<dbReference type="SUPFAM" id="SSF47240">
    <property type="entry name" value="Ferritin-like"/>
    <property type="match status" value="1"/>
</dbReference>
<organism evidence="5 6">
    <name type="scientific">Niallia endozanthoxylica</name>
    <dbReference type="NCBI Taxonomy" id="2036016"/>
    <lineage>
        <taxon>Bacteria</taxon>
        <taxon>Bacillati</taxon>
        <taxon>Bacillota</taxon>
        <taxon>Bacilli</taxon>
        <taxon>Bacillales</taxon>
        <taxon>Bacillaceae</taxon>
        <taxon>Niallia</taxon>
    </lineage>
</organism>
<dbReference type="InterPro" id="IPR012078">
    <property type="entry name" value="MP_mOase_hydro"/>
</dbReference>
<dbReference type="InterPro" id="IPR003430">
    <property type="entry name" value="Phenol_Hydrox"/>
</dbReference>
<dbReference type="PIRSF" id="PIRSF000040">
    <property type="entry name" value="MMOH_comp"/>
    <property type="match status" value="1"/>
</dbReference>
<dbReference type="Proteomes" id="UP000326671">
    <property type="component" value="Unassembled WGS sequence"/>
</dbReference>
<dbReference type="EC" id="1.14.13.227" evidence="1"/>